<dbReference type="Proteomes" id="UP000325755">
    <property type="component" value="Chromosome"/>
</dbReference>
<dbReference type="RefSeq" id="WP_153247184.1">
    <property type="nucleotide sequence ID" value="NZ_CP044205.1"/>
</dbReference>
<dbReference type="OrthoDB" id="5750125at2"/>
<dbReference type="InterPro" id="IPR019734">
    <property type="entry name" value="TPR_rpt"/>
</dbReference>
<gene>
    <name evidence="1" type="ORF">F6R98_00095</name>
</gene>
<evidence type="ECO:0008006" key="3">
    <source>
        <dbReference type="Google" id="ProtNLM"/>
    </source>
</evidence>
<protein>
    <recommendedName>
        <fullName evidence="3">Tetratricopeptide repeat protein</fullName>
    </recommendedName>
</protein>
<evidence type="ECO:0000313" key="1">
    <source>
        <dbReference type="EMBL" id="QFY41207.1"/>
    </source>
</evidence>
<dbReference type="PANTHER" id="PTHR12558:SF13">
    <property type="entry name" value="CELL DIVISION CYCLE PROTEIN 27 HOMOLOG"/>
    <property type="match status" value="1"/>
</dbReference>
<sequence>MTISSHSAMAFARSPASQTDHPAIVRWRERFGTDAAAALALALTGKVSLGAYDRIRPAEALAQILTENDLARADEGLRAWLGGLLNLPTPKGISGKRFADSLVEAFRLIALLRLNSARAWCAQHHGALRNWLRAFYFGRSRDPEAALLVALAQGQADRSLLALWQSIVRRGRPIEHVRHALGGLRLLPADDKGGVERGVPRALLQGLLDFGDALDRRGERKGSEWLMEIDFLAAAYPMSKDSWGRQFRSVVQARKPVPTVQQWLNQRYPLALKPFENGVRKDSLQPPFFDEIKPLLSQLATYDVQVRPRLQEFFDDSRHYCRESGDSSFLVRSFCFAGDRLLEADPAWVRDLAHEAAIWEPNNHHAWALLAQALEAEGDWRRAEAFYWQARRRFPEDVKSHSQLAHALLVHDSGDLGEEIYRQAIRLFPDNPVCRNDLAHTLRVLGRFDEALAEYQQAKEIFDRDVVTATAMADLLIDMERFAEAEETLSGAEYLVPRDDQYTQQKLEQVRQRLQSAQAGRFIPPKKLQARPAQIDGGSLSAFSDIVGTDLAYAPDLGKATLLRRKTNGDLIAARNFINAIPECPEKLVELGLCEAAHQGWSAAAYWFDSIWQRYEGDGVLRVHRQRAHARAGDAVDWSQERIQYPDLINVILTEEQGEPPRQHFPAEDDRSEEQRQDAWFAHLVAREDPLLRDLAEEDYLAARHML</sequence>
<name>A0A5Q0BG92_9GAMM</name>
<proteinExistence type="predicted"/>
<dbReference type="EMBL" id="CP044205">
    <property type="protein sequence ID" value="QFY41207.1"/>
    <property type="molecule type" value="Genomic_DNA"/>
</dbReference>
<accession>A0A5Q0BG92</accession>
<dbReference type="Gene3D" id="1.25.40.10">
    <property type="entry name" value="Tetratricopeptide repeat domain"/>
    <property type="match status" value="2"/>
</dbReference>
<dbReference type="AlphaFoldDB" id="A0A5Q0BG92"/>
<dbReference type="InterPro" id="IPR011990">
    <property type="entry name" value="TPR-like_helical_dom_sf"/>
</dbReference>
<dbReference type="InParanoid" id="A0A5Q0BG92"/>
<dbReference type="PANTHER" id="PTHR12558">
    <property type="entry name" value="CELL DIVISION CYCLE 16,23,27"/>
    <property type="match status" value="1"/>
</dbReference>
<keyword evidence="2" id="KW-1185">Reference proteome</keyword>
<dbReference type="SUPFAM" id="SSF48452">
    <property type="entry name" value="TPR-like"/>
    <property type="match status" value="1"/>
</dbReference>
<dbReference type="KEGG" id="mmob:F6R98_00095"/>
<evidence type="ECO:0000313" key="2">
    <source>
        <dbReference type="Proteomes" id="UP000325755"/>
    </source>
</evidence>
<reference evidence="1 2" key="1">
    <citation type="submission" date="2019-09" db="EMBL/GenBank/DDBJ databases">
        <title>Ecophysiology of the spiral-shaped methanotroph Methylospira mobilis as revealed by the complete genome sequence.</title>
        <authorList>
            <person name="Oshkin I.Y."/>
            <person name="Dedysh S.N."/>
            <person name="Miroshnikov K."/>
            <person name="Danilova O.V."/>
            <person name="Hakobyan A."/>
            <person name="Liesack W."/>
        </authorList>
    </citation>
    <scope>NUCLEOTIDE SEQUENCE [LARGE SCALE GENOMIC DNA]</scope>
    <source>
        <strain evidence="1 2">Shm1</strain>
    </source>
</reference>
<dbReference type="SMART" id="SM00028">
    <property type="entry name" value="TPR"/>
    <property type="match status" value="3"/>
</dbReference>
<organism evidence="1 2">
    <name type="scientific">Candidatus Methylospira mobilis</name>
    <dbReference type="NCBI Taxonomy" id="1808979"/>
    <lineage>
        <taxon>Bacteria</taxon>
        <taxon>Pseudomonadati</taxon>
        <taxon>Pseudomonadota</taxon>
        <taxon>Gammaproteobacteria</taxon>
        <taxon>Methylococcales</taxon>
        <taxon>Methylococcaceae</taxon>
        <taxon>Candidatus Methylospira</taxon>
    </lineage>
</organism>